<dbReference type="EMBL" id="JAOZYB010000352">
    <property type="protein sequence ID" value="MEB3966180.1"/>
    <property type="molecule type" value="Genomic_DNA"/>
</dbReference>
<dbReference type="Proteomes" id="UP001352223">
    <property type="component" value="Unassembled WGS sequence"/>
</dbReference>
<evidence type="ECO:0000313" key="2">
    <source>
        <dbReference type="Proteomes" id="UP001352223"/>
    </source>
</evidence>
<dbReference type="Pfam" id="PF09391">
    <property type="entry name" value="DUF2000"/>
    <property type="match status" value="1"/>
</dbReference>
<dbReference type="InterPro" id="IPR023476">
    <property type="entry name" value="Pep_tRNA_hydro_II_dom_sf"/>
</dbReference>
<dbReference type="InterPro" id="IPR017021">
    <property type="entry name" value="UCP033763"/>
</dbReference>
<dbReference type="InterPro" id="IPR018988">
    <property type="entry name" value="DUF2000"/>
</dbReference>
<dbReference type="SUPFAM" id="SSF102462">
    <property type="entry name" value="Peptidyl-tRNA hydrolase II"/>
    <property type="match status" value="1"/>
</dbReference>
<name>A0ABU6CP98_9ACTN</name>
<reference evidence="1 2" key="1">
    <citation type="submission" date="2022-10" db="EMBL/GenBank/DDBJ databases">
        <authorList>
            <person name="Xie J."/>
            <person name="Shen N."/>
        </authorList>
    </citation>
    <scope>NUCLEOTIDE SEQUENCE [LARGE SCALE GENOMIC DNA]</scope>
    <source>
        <strain evidence="1 2">DSM 41681</strain>
    </source>
</reference>
<keyword evidence="2" id="KW-1185">Reference proteome</keyword>
<gene>
    <name evidence="1" type="ORF">OKJ48_39040</name>
</gene>
<evidence type="ECO:0000313" key="1">
    <source>
        <dbReference type="EMBL" id="MEB3966180.1"/>
    </source>
</evidence>
<dbReference type="PIRSF" id="PIRSF033736">
    <property type="entry name" value="UCP033763"/>
    <property type="match status" value="1"/>
</dbReference>
<proteinExistence type="predicted"/>
<dbReference type="Gene3D" id="3.40.1490.10">
    <property type="entry name" value="Bit1"/>
    <property type="match status" value="1"/>
</dbReference>
<organism evidence="1 2">
    <name type="scientific">Streptomyces kunmingensis</name>
    <dbReference type="NCBI Taxonomy" id="68225"/>
    <lineage>
        <taxon>Bacteria</taxon>
        <taxon>Bacillati</taxon>
        <taxon>Actinomycetota</taxon>
        <taxon>Actinomycetes</taxon>
        <taxon>Kitasatosporales</taxon>
        <taxon>Streptomycetaceae</taxon>
        <taxon>Streptomyces</taxon>
    </lineage>
</organism>
<accession>A0ABU6CP98</accession>
<sequence>MVAKYEKCAFVVEQDLAAGLAMNTVAALSMSVGRFVEGIVGDAVKDADGLTHTGITAIPLPILKGAAADLRDIVLKAAGLPDVFVVDFTAVAQSSRSYDEYTDRTAGLPTAELPYVGVAVCGSKSAVNKLTGSLPLYR</sequence>
<protein>
    <submittedName>
        <fullName evidence="1">DUF2000 domain-containing protein</fullName>
    </submittedName>
</protein>
<comment type="caution">
    <text evidence="1">The sequence shown here is derived from an EMBL/GenBank/DDBJ whole genome shotgun (WGS) entry which is preliminary data.</text>
</comment>
<dbReference type="RefSeq" id="WP_324775231.1">
    <property type="nucleotide sequence ID" value="NZ_BAAATS010000017.1"/>
</dbReference>